<dbReference type="EMBL" id="AWET01000035">
    <property type="protein sequence ID" value="ERK00803.1"/>
    <property type="molecule type" value="Genomic_DNA"/>
</dbReference>
<comment type="caution">
    <text evidence="2">The sequence shown here is derived from an EMBL/GenBank/DDBJ whole genome shotgun (WGS) entry which is preliminary data.</text>
</comment>
<protein>
    <submittedName>
        <fullName evidence="2">Uncharacterized protein</fullName>
    </submittedName>
</protein>
<dbReference type="AlphaFoldDB" id="U2L8G8"/>
<keyword evidence="1" id="KW-0472">Membrane</keyword>
<dbReference type="PATRIC" id="fig|1081904.3.peg.1480"/>
<keyword evidence="1" id="KW-0812">Transmembrane</keyword>
<evidence type="ECO:0000313" key="2">
    <source>
        <dbReference type="EMBL" id="ERK00803.1"/>
    </source>
</evidence>
<reference evidence="2 3" key="1">
    <citation type="submission" date="2013-08" db="EMBL/GenBank/DDBJ databases">
        <authorList>
            <person name="Durkin A.S."/>
            <person name="Haft D.R."/>
            <person name="McCorrison J."/>
            <person name="Torralba M."/>
            <person name="Gillis M."/>
            <person name="Haft D.H."/>
            <person name="Methe B."/>
            <person name="Sutton G."/>
            <person name="Nelson K.E."/>
        </authorList>
    </citation>
    <scope>NUCLEOTIDE SEQUENCE [LARGE SCALE GENOMIC DNA]</scope>
    <source>
        <strain evidence="2 3">F0068</strain>
    </source>
</reference>
<organism evidence="2 3">
    <name type="scientific">Hoylesella pleuritidis F0068</name>
    <dbReference type="NCBI Taxonomy" id="1081904"/>
    <lineage>
        <taxon>Bacteria</taxon>
        <taxon>Pseudomonadati</taxon>
        <taxon>Bacteroidota</taxon>
        <taxon>Bacteroidia</taxon>
        <taxon>Bacteroidales</taxon>
        <taxon>Prevotellaceae</taxon>
        <taxon>Hoylesella</taxon>
    </lineage>
</organism>
<evidence type="ECO:0000256" key="1">
    <source>
        <dbReference type="SAM" id="Phobius"/>
    </source>
</evidence>
<evidence type="ECO:0000313" key="3">
    <source>
        <dbReference type="Proteomes" id="UP000016600"/>
    </source>
</evidence>
<gene>
    <name evidence="2" type="ORF">HMPREF1218_2272</name>
</gene>
<feature type="transmembrane region" description="Helical" evidence="1">
    <location>
        <begin position="12"/>
        <end position="31"/>
    </location>
</feature>
<proteinExistence type="predicted"/>
<accession>U2L8G8</accession>
<name>U2L8G8_9BACT</name>
<sequence length="52" mass="6193">MRLVDFRVTIWQPFLLLCSALFCLQRTLYVSKDSKMFGKLKTFVGQNLYKML</sequence>
<keyword evidence="1" id="KW-1133">Transmembrane helix</keyword>
<dbReference type="Proteomes" id="UP000016600">
    <property type="component" value="Unassembled WGS sequence"/>
</dbReference>
<keyword evidence="3" id="KW-1185">Reference proteome</keyword>